<comment type="caution">
    <text evidence="1">The sequence shown here is derived from an EMBL/GenBank/DDBJ whole genome shotgun (WGS) entry which is preliminary data.</text>
</comment>
<evidence type="ECO:0000313" key="2">
    <source>
        <dbReference type="Proteomes" id="UP000499080"/>
    </source>
</evidence>
<proteinExistence type="predicted"/>
<gene>
    <name evidence="1" type="ORF">AVEN_58599_1</name>
</gene>
<dbReference type="AlphaFoldDB" id="A0A4Y2N5L3"/>
<dbReference type="Proteomes" id="UP000499080">
    <property type="component" value="Unassembled WGS sequence"/>
</dbReference>
<keyword evidence="2" id="KW-1185">Reference proteome</keyword>
<name>A0A4Y2N5L3_ARAVE</name>
<evidence type="ECO:0000313" key="1">
    <source>
        <dbReference type="EMBL" id="GBN34182.1"/>
    </source>
</evidence>
<accession>A0A4Y2N5L3</accession>
<protein>
    <submittedName>
        <fullName evidence="1">Uncharacterized protein</fullName>
    </submittedName>
</protein>
<sequence length="96" mass="11188">MVLDFAFVASWKLNQLFSDDSLRLHDFQRHITIAYLGFSNPRNPSDRKLGIQQANGYFLKLNKENVIVRNPENRQSRSHLKLCAAKPTTICTKRKR</sequence>
<organism evidence="1 2">
    <name type="scientific">Araneus ventricosus</name>
    <name type="common">Orbweaver spider</name>
    <name type="synonym">Epeira ventricosa</name>
    <dbReference type="NCBI Taxonomy" id="182803"/>
    <lineage>
        <taxon>Eukaryota</taxon>
        <taxon>Metazoa</taxon>
        <taxon>Ecdysozoa</taxon>
        <taxon>Arthropoda</taxon>
        <taxon>Chelicerata</taxon>
        <taxon>Arachnida</taxon>
        <taxon>Araneae</taxon>
        <taxon>Araneomorphae</taxon>
        <taxon>Entelegynae</taxon>
        <taxon>Araneoidea</taxon>
        <taxon>Araneidae</taxon>
        <taxon>Araneus</taxon>
    </lineage>
</organism>
<dbReference type="EMBL" id="BGPR01126212">
    <property type="protein sequence ID" value="GBN34182.1"/>
    <property type="molecule type" value="Genomic_DNA"/>
</dbReference>
<reference evidence="1 2" key="1">
    <citation type="journal article" date="2019" name="Sci. Rep.">
        <title>Orb-weaving spider Araneus ventricosus genome elucidates the spidroin gene catalogue.</title>
        <authorList>
            <person name="Kono N."/>
            <person name="Nakamura H."/>
            <person name="Ohtoshi R."/>
            <person name="Moran D.A.P."/>
            <person name="Shinohara A."/>
            <person name="Yoshida Y."/>
            <person name="Fujiwara M."/>
            <person name="Mori M."/>
            <person name="Tomita M."/>
            <person name="Arakawa K."/>
        </authorList>
    </citation>
    <scope>NUCLEOTIDE SEQUENCE [LARGE SCALE GENOMIC DNA]</scope>
</reference>